<keyword evidence="3" id="KW-1185">Reference proteome</keyword>
<evidence type="ECO:0000256" key="1">
    <source>
        <dbReference type="SAM" id="MobiDB-lite"/>
    </source>
</evidence>
<dbReference type="OrthoDB" id="5427780at2759"/>
<gene>
    <name evidence="2" type="ORF">K490DRAFT_60445</name>
</gene>
<feature type="non-terminal residue" evidence="2">
    <location>
        <position position="1"/>
    </location>
</feature>
<organism evidence="2 3">
    <name type="scientific">Saccharata proteae CBS 121410</name>
    <dbReference type="NCBI Taxonomy" id="1314787"/>
    <lineage>
        <taxon>Eukaryota</taxon>
        <taxon>Fungi</taxon>
        <taxon>Dikarya</taxon>
        <taxon>Ascomycota</taxon>
        <taxon>Pezizomycotina</taxon>
        <taxon>Dothideomycetes</taxon>
        <taxon>Dothideomycetes incertae sedis</taxon>
        <taxon>Botryosphaeriales</taxon>
        <taxon>Saccharataceae</taxon>
        <taxon>Saccharata</taxon>
    </lineage>
</organism>
<accession>A0A9P4LRE8</accession>
<dbReference type="EMBL" id="ML978778">
    <property type="protein sequence ID" value="KAF2083475.1"/>
    <property type="molecule type" value="Genomic_DNA"/>
</dbReference>
<sequence length="110" mass="12402">ADKEKEKKAADKEKEKKAADKEKAKSVAAASKPAFNGNPFDPSQPAARAPASASLTSDELFNAEDMRLISRIMKRDRNELWLRIASDFYDRTGRRYHPLDFQETMDPSQG</sequence>
<reference evidence="2" key="1">
    <citation type="journal article" date="2020" name="Stud. Mycol.">
        <title>101 Dothideomycetes genomes: a test case for predicting lifestyles and emergence of pathogens.</title>
        <authorList>
            <person name="Haridas S."/>
            <person name="Albert R."/>
            <person name="Binder M."/>
            <person name="Bloem J."/>
            <person name="Labutti K."/>
            <person name="Salamov A."/>
            <person name="Andreopoulos B."/>
            <person name="Baker S."/>
            <person name="Barry K."/>
            <person name="Bills G."/>
            <person name="Bluhm B."/>
            <person name="Cannon C."/>
            <person name="Castanera R."/>
            <person name="Culley D."/>
            <person name="Daum C."/>
            <person name="Ezra D."/>
            <person name="Gonzalez J."/>
            <person name="Henrissat B."/>
            <person name="Kuo A."/>
            <person name="Liang C."/>
            <person name="Lipzen A."/>
            <person name="Lutzoni F."/>
            <person name="Magnuson J."/>
            <person name="Mondo S."/>
            <person name="Nolan M."/>
            <person name="Ohm R."/>
            <person name="Pangilinan J."/>
            <person name="Park H.-J."/>
            <person name="Ramirez L."/>
            <person name="Alfaro M."/>
            <person name="Sun H."/>
            <person name="Tritt A."/>
            <person name="Yoshinaga Y."/>
            <person name="Zwiers L.-H."/>
            <person name="Turgeon B."/>
            <person name="Goodwin S."/>
            <person name="Spatafora J."/>
            <person name="Crous P."/>
            <person name="Grigoriev I."/>
        </authorList>
    </citation>
    <scope>NUCLEOTIDE SEQUENCE</scope>
    <source>
        <strain evidence="2">CBS 121410</strain>
    </source>
</reference>
<proteinExistence type="predicted"/>
<evidence type="ECO:0000313" key="3">
    <source>
        <dbReference type="Proteomes" id="UP000799776"/>
    </source>
</evidence>
<dbReference type="Proteomes" id="UP000799776">
    <property type="component" value="Unassembled WGS sequence"/>
</dbReference>
<feature type="compositionally biased region" description="Basic and acidic residues" evidence="1">
    <location>
        <begin position="1"/>
        <end position="25"/>
    </location>
</feature>
<comment type="caution">
    <text evidence="2">The sequence shown here is derived from an EMBL/GenBank/DDBJ whole genome shotgun (WGS) entry which is preliminary data.</text>
</comment>
<protein>
    <submittedName>
        <fullName evidence="2">Uncharacterized protein</fullName>
    </submittedName>
</protein>
<feature type="compositionally biased region" description="Low complexity" evidence="1">
    <location>
        <begin position="43"/>
        <end position="54"/>
    </location>
</feature>
<name>A0A9P4LRE8_9PEZI</name>
<feature type="region of interest" description="Disordered" evidence="1">
    <location>
        <begin position="1"/>
        <end position="57"/>
    </location>
</feature>
<dbReference type="AlphaFoldDB" id="A0A9P4LRE8"/>
<evidence type="ECO:0000313" key="2">
    <source>
        <dbReference type="EMBL" id="KAF2083475.1"/>
    </source>
</evidence>